<evidence type="ECO:0000313" key="1">
    <source>
        <dbReference type="EMBL" id="MCZ4281257.1"/>
    </source>
</evidence>
<dbReference type="RefSeq" id="WP_269423425.1">
    <property type="nucleotide sequence ID" value="NZ_JAPWGY010000003.1"/>
</dbReference>
<gene>
    <name evidence="1" type="ORF">O4H49_10745</name>
</gene>
<dbReference type="InterPro" id="IPR025365">
    <property type="entry name" value="DUF4269"/>
</dbReference>
<name>A0ABT4LJG7_9PROT</name>
<reference evidence="1" key="1">
    <citation type="submission" date="2022-12" db="EMBL/GenBank/DDBJ databases">
        <title>Bacterial isolates from different developmental stages of Nematostella vectensis.</title>
        <authorList>
            <person name="Fraune S."/>
        </authorList>
    </citation>
    <scope>NUCLEOTIDE SEQUENCE</scope>
    <source>
        <strain evidence="1">G21630-S1</strain>
    </source>
</reference>
<evidence type="ECO:0000313" key="2">
    <source>
        <dbReference type="Proteomes" id="UP001069802"/>
    </source>
</evidence>
<dbReference type="Proteomes" id="UP001069802">
    <property type="component" value="Unassembled WGS sequence"/>
</dbReference>
<keyword evidence="2" id="KW-1185">Reference proteome</keyword>
<sequence>MKRIMPTNYLQVLDNLELSSVLSAHEYAVIGTPPLGIAIDNSDIDIACFANDPDDLSQLLCAEYGKYQGYHVKNFHSPPYTTHVLNFVAQGWEVEFFIQNQPLNQQYGVRHFHIEKRLLALFGPAFRQSVIALKKRGIKTEPAFAQLLGIKGDPYINLLELENYSDSQLWGIYSYPK</sequence>
<comment type="caution">
    <text evidence="1">The sequence shown here is derived from an EMBL/GenBank/DDBJ whole genome shotgun (WGS) entry which is preliminary data.</text>
</comment>
<accession>A0ABT4LJG7</accession>
<organism evidence="1 2">
    <name type="scientific">Kiloniella laminariae</name>
    <dbReference type="NCBI Taxonomy" id="454162"/>
    <lineage>
        <taxon>Bacteria</taxon>
        <taxon>Pseudomonadati</taxon>
        <taxon>Pseudomonadota</taxon>
        <taxon>Alphaproteobacteria</taxon>
        <taxon>Rhodospirillales</taxon>
        <taxon>Kiloniellaceae</taxon>
        <taxon>Kiloniella</taxon>
    </lineage>
</organism>
<dbReference type="Pfam" id="PF14091">
    <property type="entry name" value="DUF4269"/>
    <property type="match status" value="1"/>
</dbReference>
<proteinExistence type="predicted"/>
<dbReference type="EMBL" id="JAPWGY010000003">
    <property type="protein sequence ID" value="MCZ4281257.1"/>
    <property type="molecule type" value="Genomic_DNA"/>
</dbReference>
<protein>
    <submittedName>
        <fullName evidence="1">DUF4269 domain-containing protein</fullName>
    </submittedName>
</protein>